<evidence type="ECO:0000256" key="1">
    <source>
        <dbReference type="SAM" id="MobiDB-lite"/>
    </source>
</evidence>
<sequence length="410" mass="46307">MNEKNLRVVIVRDKSYEVVFETSSREPYDLIKNDNLDNSDQEENLNLCMYSYNFCEWLSYKSDVLLMVMQEKSKGRLCDTTGKQAITVRIFGRYIYVGTSGGNTGGIFNGKGAAEFSVELPPLTYRPSFTLFDFTPSTTTFPVRLRSFDVPFAVRLRSFDVPFAVRLRSFDVPFVLDRKRELTCCEGNFLPSRVRQRSFPGGSQVSDRFSARNVDGNTIRCHFWRILHRIFLSAIATVMYDGNGSRLSCSGISTGISGGIVPPDNMLECGNINDRYAGNATGIIPPGNDNITIMSLRTWVSDFCNLKSSTNMILLLSVSSNISTSHRGCAFYNVPIFYMDASFLTLFHRGQEQTELDFDEEGDDAPVGGHPQPPIPPPAPANHEYPHDDIIQWLKQLKTRLDYHIQQQQQ</sequence>
<protein>
    <submittedName>
        <fullName evidence="2">Uncharacterized protein</fullName>
    </submittedName>
</protein>
<dbReference type="EMBL" id="JAGFBR010000007">
    <property type="protein sequence ID" value="KAH0464214.1"/>
    <property type="molecule type" value="Genomic_DNA"/>
</dbReference>
<reference evidence="2 3" key="1">
    <citation type="journal article" date="2021" name="Hortic Res">
        <title>Chromosome-scale assembly of the Dendrobium chrysotoxum genome enhances the understanding of orchid evolution.</title>
        <authorList>
            <person name="Zhang Y."/>
            <person name="Zhang G.Q."/>
            <person name="Zhang D."/>
            <person name="Liu X.D."/>
            <person name="Xu X.Y."/>
            <person name="Sun W.H."/>
            <person name="Yu X."/>
            <person name="Zhu X."/>
            <person name="Wang Z.W."/>
            <person name="Zhao X."/>
            <person name="Zhong W.Y."/>
            <person name="Chen H."/>
            <person name="Yin W.L."/>
            <person name="Huang T."/>
            <person name="Niu S.C."/>
            <person name="Liu Z.J."/>
        </authorList>
    </citation>
    <scope>NUCLEOTIDE SEQUENCE [LARGE SCALE GENOMIC DNA]</scope>
    <source>
        <strain evidence="2">Lindl</strain>
    </source>
</reference>
<keyword evidence="3" id="KW-1185">Reference proteome</keyword>
<evidence type="ECO:0000313" key="3">
    <source>
        <dbReference type="Proteomes" id="UP000775213"/>
    </source>
</evidence>
<name>A0AAV7H805_DENCH</name>
<proteinExistence type="predicted"/>
<evidence type="ECO:0000313" key="2">
    <source>
        <dbReference type="EMBL" id="KAH0464214.1"/>
    </source>
</evidence>
<dbReference type="Proteomes" id="UP000775213">
    <property type="component" value="Unassembled WGS sequence"/>
</dbReference>
<dbReference type="AlphaFoldDB" id="A0AAV7H805"/>
<organism evidence="2 3">
    <name type="scientific">Dendrobium chrysotoxum</name>
    <name type="common">Orchid</name>
    <dbReference type="NCBI Taxonomy" id="161865"/>
    <lineage>
        <taxon>Eukaryota</taxon>
        <taxon>Viridiplantae</taxon>
        <taxon>Streptophyta</taxon>
        <taxon>Embryophyta</taxon>
        <taxon>Tracheophyta</taxon>
        <taxon>Spermatophyta</taxon>
        <taxon>Magnoliopsida</taxon>
        <taxon>Liliopsida</taxon>
        <taxon>Asparagales</taxon>
        <taxon>Orchidaceae</taxon>
        <taxon>Epidendroideae</taxon>
        <taxon>Malaxideae</taxon>
        <taxon>Dendrobiinae</taxon>
        <taxon>Dendrobium</taxon>
    </lineage>
</organism>
<feature type="region of interest" description="Disordered" evidence="1">
    <location>
        <begin position="359"/>
        <end position="385"/>
    </location>
</feature>
<gene>
    <name evidence="2" type="ORF">IEQ34_007000</name>
</gene>
<comment type="caution">
    <text evidence="2">The sequence shown here is derived from an EMBL/GenBank/DDBJ whole genome shotgun (WGS) entry which is preliminary data.</text>
</comment>
<feature type="compositionally biased region" description="Pro residues" evidence="1">
    <location>
        <begin position="371"/>
        <end position="380"/>
    </location>
</feature>
<accession>A0AAV7H805</accession>